<dbReference type="EMBL" id="JAANER010000013">
    <property type="protein sequence ID" value="KAG9184934.1"/>
    <property type="molecule type" value="Genomic_DNA"/>
</dbReference>
<evidence type="ECO:0000256" key="1">
    <source>
        <dbReference type="SAM" id="MobiDB-lite"/>
    </source>
</evidence>
<feature type="compositionally biased region" description="Polar residues" evidence="1">
    <location>
        <begin position="16"/>
        <end position="29"/>
    </location>
</feature>
<dbReference type="AlphaFoldDB" id="A0AAD4I6Y8"/>
<organism evidence="2 3">
    <name type="scientific">Alternaria panax</name>
    <dbReference type="NCBI Taxonomy" id="48097"/>
    <lineage>
        <taxon>Eukaryota</taxon>
        <taxon>Fungi</taxon>
        <taxon>Dikarya</taxon>
        <taxon>Ascomycota</taxon>
        <taxon>Pezizomycotina</taxon>
        <taxon>Dothideomycetes</taxon>
        <taxon>Pleosporomycetidae</taxon>
        <taxon>Pleosporales</taxon>
        <taxon>Pleosporineae</taxon>
        <taxon>Pleosporaceae</taxon>
        <taxon>Alternaria</taxon>
        <taxon>Alternaria sect. Panax</taxon>
    </lineage>
</organism>
<proteinExistence type="predicted"/>
<name>A0AAD4I6Y8_9PLEO</name>
<keyword evidence="3" id="KW-1185">Reference proteome</keyword>
<reference evidence="2" key="1">
    <citation type="submission" date="2021-07" db="EMBL/GenBank/DDBJ databases">
        <title>Genome Resource of American Ginseng Black Spot Pathogen Alternaria panax.</title>
        <authorList>
            <person name="Qiu C."/>
            <person name="Wang W."/>
            <person name="Liu Z."/>
        </authorList>
    </citation>
    <scope>NUCLEOTIDE SEQUENCE</scope>
    <source>
        <strain evidence="2">BNCC115425</strain>
    </source>
</reference>
<evidence type="ECO:0000313" key="3">
    <source>
        <dbReference type="Proteomes" id="UP001199106"/>
    </source>
</evidence>
<dbReference type="Proteomes" id="UP001199106">
    <property type="component" value="Unassembled WGS sequence"/>
</dbReference>
<sequence length="265" mass="29940">MALQNGELEQGMTPINVENSAKSGATISETPPPSVGKPKYTSYVPSGSDFVGQQVIPLYANGRWTLTAYHDVYLVQEDWDNPFTIHNDLETEINHIKKTERGCIVTKGSEVMNALTASAGFTGWGFSMNVEASTERKTFQSTETSEIETDERMFKVPPRRSLYAYQRIYSFRMKVWFMWRDTQQFSGKDLIYAYSSRADPVIKECFQTIKCDEWYYTHQQLEAKTVAISLPDAPKREPIGAVCQWHNMNGASQAAIRARYPGAAG</sequence>
<protein>
    <submittedName>
        <fullName evidence="2">Uncharacterized protein</fullName>
    </submittedName>
</protein>
<comment type="caution">
    <text evidence="2">The sequence shown here is derived from an EMBL/GenBank/DDBJ whole genome shotgun (WGS) entry which is preliminary data.</text>
</comment>
<gene>
    <name evidence="2" type="ORF">G6011_11764</name>
</gene>
<evidence type="ECO:0000313" key="2">
    <source>
        <dbReference type="EMBL" id="KAG9184934.1"/>
    </source>
</evidence>
<accession>A0AAD4I6Y8</accession>
<feature type="region of interest" description="Disordered" evidence="1">
    <location>
        <begin position="1"/>
        <end position="40"/>
    </location>
</feature>